<dbReference type="Pfam" id="PF09917">
    <property type="entry name" value="DUF2147"/>
    <property type="match status" value="1"/>
</dbReference>
<dbReference type="RefSeq" id="WP_106295107.1">
    <property type="nucleotide sequence ID" value="NZ_PVTH01000012.1"/>
</dbReference>
<comment type="caution">
    <text evidence="4">The sequence shown here is derived from an EMBL/GenBank/DDBJ whole genome shotgun (WGS) entry which is preliminary data.</text>
</comment>
<dbReference type="EMBL" id="PVTH01000012">
    <property type="protein sequence ID" value="PRY49194.1"/>
    <property type="molecule type" value="Genomic_DNA"/>
</dbReference>
<dbReference type="AlphaFoldDB" id="A0A2T0TU13"/>
<proteinExistence type="predicted"/>
<evidence type="ECO:0000313" key="5">
    <source>
        <dbReference type="Proteomes" id="UP000238034"/>
    </source>
</evidence>
<dbReference type="OrthoDB" id="9814399at2"/>
<feature type="chain" id="PRO_5015413959" evidence="2">
    <location>
        <begin position="20"/>
        <end position="142"/>
    </location>
</feature>
<feature type="signal peptide" evidence="2">
    <location>
        <begin position="1"/>
        <end position="19"/>
    </location>
</feature>
<evidence type="ECO:0000256" key="1">
    <source>
        <dbReference type="SAM" id="MobiDB-lite"/>
    </source>
</evidence>
<sequence length="142" mass="16416">MKRFLILLMLLQLPGFIFAGDENGIVGKWGDHKGEAKVMIYKKGQHFFGKLYWLKDPYDKDGKVRKDEKNPEPEKRDRELEGLEILRNFSYNNGVWTGGKIYDPRSGKTYDCKLSLSQDGKLSIRGYLGFSFIGKTETMVRL</sequence>
<gene>
    <name evidence="4" type="ORF">B0I27_11279</name>
</gene>
<evidence type="ECO:0000259" key="3">
    <source>
        <dbReference type="Pfam" id="PF09917"/>
    </source>
</evidence>
<feature type="region of interest" description="Disordered" evidence="1">
    <location>
        <begin position="58"/>
        <end position="78"/>
    </location>
</feature>
<accession>A0A2T0TU13</accession>
<keyword evidence="2" id="KW-0732">Signal</keyword>
<keyword evidence="5" id="KW-1185">Reference proteome</keyword>
<dbReference type="PANTHER" id="PTHR36919:SF2">
    <property type="entry name" value="BLL6627 PROTEIN"/>
    <property type="match status" value="1"/>
</dbReference>
<dbReference type="Gene3D" id="2.40.128.520">
    <property type="match status" value="1"/>
</dbReference>
<dbReference type="Proteomes" id="UP000238034">
    <property type="component" value="Unassembled WGS sequence"/>
</dbReference>
<evidence type="ECO:0000256" key="2">
    <source>
        <dbReference type="SAM" id="SignalP"/>
    </source>
</evidence>
<dbReference type="PANTHER" id="PTHR36919">
    <property type="entry name" value="BLR1215 PROTEIN"/>
    <property type="match status" value="1"/>
</dbReference>
<protein>
    <submittedName>
        <fullName evidence="4">Uncharacterized protein DUF2147</fullName>
    </submittedName>
</protein>
<dbReference type="InterPro" id="IPR019223">
    <property type="entry name" value="DUF2147"/>
</dbReference>
<evidence type="ECO:0000313" key="4">
    <source>
        <dbReference type="EMBL" id="PRY49194.1"/>
    </source>
</evidence>
<feature type="domain" description="DUF2147" evidence="3">
    <location>
        <begin position="27"/>
        <end position="141"/>
    </location>
</feature>
<organism evidence="4 5">
    <name type="scientific">Arcticibacter pallidicorallinus</name>
    <dbReference type="NCBI Taxonomy" id="1259464"/>
    <lineage>
        <taxon>Bacteria</taxon>
        <taxon>Pseudomonadati</taxon>
        <taxon>Bacteroidota</taxon>
        <taxon>Sphingobacteriia</taxon>
        <taxon>Sphingobacteriales</taxon>
        <taxon>Sphingobacteriaceae</taxon>
        <taxon>Arcticibacter</taxon>
    </lineage>
</organism>
<name>A0A2T0TU13_9SPHI</name>
<reference evidence="4 5" key="1">
    <citation type="submission" date="2018-03" db="EMBL/GenBank/DDBJ databases">
        <title>Genomic Encyclopedia of Type Strains, Phase III (KMG-III): the genomes of soil and plant-associated and newly described type strains.</title>
        <authorList>
            <person name="Whitman W."/>
        </authorList>
    </citation>
    <scope>NUCLEOTIDE SEQUENCE [LARGE SCALE GENOMIC DNA]</scope>
    <source>
        <strain evidence="4 5">CGMCC 1.9313</strain>
    </source>
</reference>